<dbReference type="SUPFAM" id="SSF81336">
    <property type="entry name" value="F1F0 ATP synthase subunit A"/>
    <property type="match status" value="1"/>
</dbReference>
<organism evidence="12">
    <name type="scientific">Trichuris sp. 2 ARS-2017</name>
    <dbReference type="NCBI Taxonomy" id="2040584"/>
    <lineage>
        <taxon>Eukaryota</taxon>
        <taxon>Metazoa</taxon>
        <taxon>Ecdysozoa</taxon>
        <taxon>Nematoda</taxon>
        <taxon>Enoplea</taxon>
        <taxon>Dorylaimia</taxon>
        <taxon>Trichinellida</taxon>
        <taxon>Trichuridae</taxon>
        <taxon>Trichuris</taxon>
    </lineage>
</organism>
<feature type="transmembrane region" description="Helical" evidence="11">
    <location>
        <begin position="121"/>
        <end position="142"/>
    </location>
</feature>
<dbReference type="InterPro" id="IPR000568">
    <property type="entry name" value="ATP_synth_F0_asu"/>
</dbReference>
<evidence type="ECO:0000256" key="4">
    <source>
        <dbReference type="ARBA" id="ARBA00022547"/>
    </source>
</evidence>
<evidence type="ECO:0000256" key="3">
    <source>
        <dbReference type="ARBA" id="ARBA00022448"/>
    </source>
</evidence>
<dbReference type="InterPro" id="IPR035908">
    <property type="entry name" value="F0_ATP_A_sf"/>
</dbReference>
<feature type="transmembrane region" description="Helical" evidence="11">
    <location>
        <begin position="154"/>
        <end position="173"/>
    </location>
</feature>
<dbReference type="GO" id="GO:0015078">
    <property type="term" value="F:proton transmembrane transporter activity"/>
    <property type="evidence" value="ECO:0007669"/>
    <property type="project" value="InterPro"/>
</dbReference>
<keyword evidence="8" id="KW-0406">Ion transport</keyword>
<dbReference type="EMBL" id="MZ229685">
    <property type="protein sequence ID" value="QXJ80304.1"/>
    <property type="molecule type" value="Genomic_DNA"/>
</dbReference>
<keyword evidence="10" id="KW-0066">ATP synthesis</keyword>
<evidence type="ECO:0000256" key="5">
    <source>
        <dbReference type="ARBA" id="ARBA00022692"/>
    </source>
</evidence>
<sequence length="271" mass="32334">MLLSILIMLMLYYFWIDNPTKIMMVVSNGMYENMGMTTMDWSSSYIFLSILSLIMYPITYMYLPKRLNFNSRWSSFLVKTSGSNLSASHSSYLIVTSISFLIIINNMFSVLSFNWVPSTQYWFMLIITTLYLLSIWLTMIMYGGIKLFGYKMPMSWYMINFTIWMFHNLSFFIRFISLPFRMMMNLIVGCFLVEFVKSNSYMTSFISIYELFVITVQTIVFIILCNMYYVEMMVIPEWKLHKPDYSYLPSVKMAPLIKYLFYTSMKYTIKK</sequence>
<evidence type="ECO:0000256" key="9">
    <source>
        <dbReference type="ARBA" id="ARBA00023136"/>
    </source>
</evidence>
<evidence type="ECO:0000256" key="2">
    <source>
        <dbReference type="ARBA" id="ARBA00006810"/>
    </source>
</evidence>
<dbReference type="AlphaFoldDB" id="A0A8F5DPQ3"/>
<name>A0A8F5DPQ3_9BILA</name>
<keyword evidence="7 11" id="KW-1133">Transmembrane helix</keyword>
<protein>
    <submittedName>
        <fullName evidence="12">ATP synthase membrane subunit 6</fullName>
    </submittedName>
</protein>
<dbReference type="GO" id="GO:0045259">
    <property type="term" value="C:proton-transporting ATP synthase complex"/>
    <property type="evidence" value="ECO:0007669"/>
    <property type="project" value="UniProtKB-KW"/>
</dbReference>
<evidence type="ECO:0000256" key="1">
    <source>
        <dbReference type="ARBA" id="ARBA00004141"/>
    </source>
</evidence>
<keyword evidence="3" id="KW-0813">Transport</keyword>
<geneLocation type="mitochondrion" evidence="12"/>
<keyword evidence="9 11" id="KW-0472">Membrane</keyword>
<keyword evidence="4" id="KW-0138">CF(0)</keyword>
<reference evidence="12" key="1">
    <citation type="journal article" date="2021" name="Life">
        <title>Mitogenomics and Evolutionary History of Rodent Whipworms (Trichuris spp.) Originating from Three Biogeographic Regions.</title>
        <authorList>
            <person name="Petruzela J."/>
            <person name="Ribas A."/>
            <person name="de Bellocq J.G."/>
        </authorList>
    </citation>
    <scope>NUCLEOTIDE SEQUENCE</scope>
</reference>
<keyword evidence="5 11" id="KW-0812">Transmembrane</keyword>
<accession>A0A8F5DPQ3</accession>
<comment type="subcellular location">
    <subcellularLocation>
        <location evidence="1">Membrane</location>
        <topology evidence="1">Multi-pass membrane protein</topology>
    </subcellularLocation>
</comment>
<evidence type="ECO:0000256" key="6">
    <source>
        <dbReference type="ARBA" id="ARBA00022781"/>
    </source>
</evidence>
<feature type="transmembrane region" description="Helical" evidence="11">
    <location>
        <begin position="208"/>
        <end position="230"/>
    </location>
</feature>
<keyword evidence="12" id="KW-0496">Mitochondrion</keyword>
<evidence type="ECO:0000313" key="12">
    <source>
        <dbReference type="EMBL" id="QXJ80304.1"/>
    </source>
</evidence>
<comment type="similarity">
    <text evidence="2">Belongs to the ATPase A chain family.</text>
</comment>
<proteinExistence type="inferred from homology"/>
<feature type="transmembrane region" description="Helical" evidence="11">
    <location>
        <begin position="92"/>
        <end position="115"/>
    </location>
</feature>
<keyword evidence="6" id="KW-0375">Hydrogen ion transport</keyword>
<evidence type="ECO:0000256" key="7">
    <source>
        <dbReference type="ARBA" id="ARBA00022989"/>
    </source>
</evidence>
<dbReference type="GO" id="GO:0015986">
    <property type="term" value="P:proton motive force-driven ATP synthesis"/>
    <property type="evidence" value="ECO:0007669"/>
    <property type="project" value="InterPro"/>
</dbReference>
<evidence type="ECO:0000256" key="10">
    <source>
        <dbReference type="ARBA" id="ARBA00023310"/>
    </source>
</evidence>
<dbReference type="Gene3D" id="1.20.120.220">
    <property type="entry name" value="ATP synthase, F0 complex, subunit A"/>
    <property type="match status" value="1"/>
</dbReference>
<evidence type="ECO:0000256" key="11">
    <source>
        <dbReference type="SAM" id="Phobius"/>
    </source>
</evidence>
<feature type="transmembrane region" description="Helical" evidence="11">
    <location>
        <begin position="43"/>
        <end position="63"/>
    </location>
</feature>
<gene>
    <name evidence="12" type="primary">ATP6</name>
</gene>
<evidence type="ECO:0000256" key="8">
    <source>
        <dbReference type="ARBA" id="ARBA00023065"/>
    </source>
</evidence>
<dbReference type="PRINTS" id="PR00123">
    <property type="entry name" value="ATPASEA"/>
</dbReference>
<feature type="transmembrane region" description="Helical" evidence="11">
    <location>
        <begin position="245"/>
        <end position="262"/>
    </location>
</feature>